<dbReference type="InterPro" id="IPR036046">
    <property type="entry name" value="Acylphosphatase-like_dom_sf"/>
</dbReference>
<evidence type="ECO:0000256" key="1">
    <source>
        <dbReference type="ARBA" id="ARBA00005614"/>
    </source>
</evidence>
<dbReference type="PANTHER" id="PTHR47268:SF4">
    <property type="entry name" value="ACYLPHOSPHATASE"/>
    <property type="match status" value="1"/>
</dbReference>
<evidence type="ECO:0000256" key="5">
    <source>
        <dbReference type="PROSITE-ProRule" id="PRU00520"/>
    </source>
</evidence>
<evidence type="ECO:0000256" key="3">
    <source>
        <dbReference type="ARBA" id="ARBA00015991"/>
    </source>
</evidence>
<evidence type="ECO:0000256" key="4">
    <source>
        <dbReference type="ARBA" id="ARBA00047645"/>
    </source>
</evidence>
<comment type="catalytic activity">
    <reaction evidence="4 5">
        <text>an acyl phosphate + H2O = a carboxylate + phosphate + H(+)</text>
        <dbReference type="Rhea" id="RHEA:14965"/>
        <dbReference type="ChEBI" id="CHEBI:15377"/>
        <dbReference type="ChEBI" id="CHEBI:15378"/>
        <dbReference type="ChEBI" id="CHEBI:29067"/>
        <dbReference type="ChEBI" id="CHEBI:43474"/>
        <dbReference type="ChEBI" id="CHEBI:59918"/>
        <dbReference type="EC" id="3.6.1.7"/>
    </reaction>
</comment>
<dbReference type="Proteomes" id="UP000051647">
    <property type="component" value="Unassembled WGS sequence"/>
</dbReference>
<dbReference type="eggNOG" id="COG1254">
    <property type="taxonomic scope" value="Bacteria"/>
</dbReference>
<feature type="domain" description="Acylphosphatase-like" evidence="7">
    <location>
        <begin position="6"/>
        <end position="94"/>
    </location>
</feature>
<dbReference type="STRING" id="1423815.FC27_GL000046"/>
<dbReference type="PATRIC" id="fig|1423815.3.peg.46"/>
<evidence type="ECO:0000313" key="9">
    <source>
        <dbReference type="Proteomes" id="UP000051647"/>
    </source>
</evidence>
<feature type="active site" evidence="5">
    <location>
        <position position="21"/>
    </location>
</feature>
<dbReference type="InterPro" id="IPR017968">
    <property type="entry name" value="Acylphosphatase_CS"/>
</dbReference>
<name>A0A0R1SGE7_9LACO</name>
<dbReference type="AlphaFoldDB" id="A0A0R1SGE7"/>
<sequence>MIFMKHLSIHVYGLVQGVGFRYSVVQVAADSEVTGTVENEMDGSVKIEAEGDEMKLYSFLQKIRQSPSPFAKVKTVDYDFSDNLKNYQKFTVIG</sequence>
<comment type="similarity">
    <text evidence="1 6">Belongs to the acylphosphatase family.</text>
</comment>
<dbReference type="EMBL" id="AZFA01000001">
    <property type="protein sequence ID" value="KRL68351.1"/>
    <property type="molecule type" value="Genomic_DNA"/>
</dbReference>
<dbReference type="PANTHER" id="PTHR47268">
    <property type="entry name" value="ACYLPHOSPHATASE"/>
    <property type="match status" value="1"/>
</dbReference>
<evidence type="ECO:0000259" key="7">
    <source>
        <dbReference type="PROSITE" id="PS51160"/>
    </source>
</evidence>
<protein>
    <recommendedName>
        <fullName evidence="3 5">acylphosphatase</fullName>
        <ecNumber evidence="2 5">3.6.1.7</ecNumber>
    </recommendedName>
</protein>
<accession>A0A0R1SGE7</accession>
<evidence type="ECO:0000256" key="2">
    <source>
        <dbReference type="ARBA" id="ARBA00012150"/>
    </source>
</evidence>
<keyword evidence="5" id="KW-0378">Hydrolase</keyword>
<dbReference type="SUPFAM" id="SSF54975">
    <property type="entry name" value="Acylphosphatase/BLUF domain-like"/>
    <property type="match status" value="1"/>
</dbReference>
<dbReference type="EC" id="3.6.1.7" evidence="2 5"/>
<keyword evidence="9" id="KW-1185">Reference proteome</keyword>
<dbReference type="Gene3D" id="3.30.70.100">
    <property type="match status" value="1"/>
</dbReference>
<dbReference type="Pfam" id="PF00708">
    <property type="entry name" value="Acylphosphatase"/>
    <property type="match status" value="1"/>
</dbReference>
<dbReference type="InterPro" id="IPR020456">
    <property type="entry name" value="Acylphosphatase"/>
</dbReference>
<dbReference type="PROSITE" id="PS00150">
    <property type="entry name" value="ACYLPHOSPHATASE_1"/>
    <property type="match status" value="1"/>
</dbReference>
<reference evidence="8 9" key="1">
    <citation type="journal article" date="2015" name="Genome Announc.">
        <title>Expanding the biotechnology potential of lactobacilli through comparative genomics of 213 strains and associated genera.</title>
        <authorList>
            <person name="Sun Z."/>
            <person name="Harris H.M."/>
            <person name="McCann A."/>
            <person name="Guo C."/>
            <person name="Argimon S."/>
            <person name="Zhang W."/>
            <person name="Yang X."/>
            <person name="Jeffery I.B."/>
            <person name="Cooney J.C."/>
            <person name="Kagawa T.F."/>
            <person name="Liu W."/>
            <person name="Song Y."/>
            <person name="Salvetti E."/>
            <person name="Wrobel A."/>
            <person name="Rasinkangas P."/>
            <person name="Parkhill J."/>
            <person name="Rea M.C."/>
            <person name="O'Sullivan O."/>
            <person name="Ritari J."/>
            <person name="Douillard F.P."/>
            <person name="Paul Ross R."/>
            <person name="Yang R."/>
            <person name="Briner A.E."/>
            <person name="Felis G.E."/>
            <person name="de Vos W.M."/>
            <person name="Barrangou R."/>
            <person name="Klaenhammer T.R."/>
            <person name="Caufield P.W."/>
            <person name="Cui Y."/>
            <person name="Zhang H."/>
            <person name="O'Toole P.W."/>
        </authorList>
    </citation>
    <scope>NUCLEOTIDE SEQUENCE [LARGE SCALE GENOMIC DNA]</scope>
    <source>
        <strain evidence="8 9">DSM 14857</strain>
    </source>
</reference>
<comment type="caution">
    <text evidence="8">The sequence shown here is derived from an EMBL/GenBank/DDBJ whole genome shotgun (WGS) entry which is preliminary data.</text>
</comment>
<feature type="active site" evidence="5">
    <location>
        <position position="39"/>
    </location>
</feature>
<dbReference type="InterPro" id="IPR001792">
    <property type="entry name" value="Acylphosphatase-like_dom"/>
</dbReference>
<proteinExistence type="inferred from homology"/>
<dbReference type="GO" id="GO:0003998">
    <property type="term" value="F:acylphosphatase activity"/>
    <property type="evidence" value="ECO:0007669"/>
    <property type="project" value="UniProtKB-EC"/>
</dbReference>
<organism evidence="8 9">
    <name type="scientific">Companilactobacillus versmoldensis DSM 14857 = KCTC 3814</name>
    <dbReference type="NCBI Taxonomy" id="1423815"/>
    <lineage>
        <taxon>Bacteria</taxon>
        <taxon>Bacillati</taxon>
        <taxon>Bacillota</taxon>
        <taxon>Bacilli</taxon>
        <taxon>Lactobacillales</taxon>
        <taxon>Lactobacillaceae</taxon>
        <taxon>Companilactobacillus</taxon>
    </lineage>
</organism>
<dbReference type="PROSITE" id="PS51160">
    <property type="entry name" value="ACYLPHOSPHATASE_3"/>
    <property type="match status" value="1"/>
</dbReference>
<gene>
    <name evidence="8" type="ORF">FC27_GL000046</name>
</gene>
<evidence type="ECO:0000256" key="6">
    <source>
        <dbReference type="RuleBase" id="RU004168"/>
    </source>
</evidence>
<evidence type="ECO:0000313" key="8">
    <source>
        <dbReference type="EMBL" id="KRL68351.1"/>
    </source>
</evidence>